<reference evidence="1 2" key="1">
    <citation type="submission" date="2024-03" db="EMBL/GenBank/DDBJ databases">
        <title>Mouse gut bacterial collection (mGBC) of GemPharmatech.</title>
        <authorList>
            <person name="He Y."/>
            <person name="Dong L."/>
            <person name="Wu D."/>
            <person name="Gao X."/>
            <person name="Lin Z."/>
        </authorList>
    </citation>
    <scope>NUCLEOTIDE SEQUENCE [LARGE SCALE GENOMIC DNA]</scope>
    <source>
        <strain evidence="1 2">20-218</strain>
    </source>
</reference>
<dbReference type="Proteomes" id="UP001565242">
    <property type="component" value="Unassembled WGS sequence"/>
</dbReference>
<comment type="caution">
    <text evidence="1">The sequence shown here is derived from an EMBL/GenBank/DDBJ whole genome shotgun (WGS) entry which is preliminary data.</text>
</comment>
<evidence type="ECO:0000313" key="2">
    <source>
        <dbReference type="Proteomes" id="UP001565242"/>
    </source>
</evidence>
<protein>
    <submittedName>
        <fullName evidence="1">Uncharacterized protein</fullName>
    </submittedName>
</protein>
<evidence type="ECO:0000313" key="1">
    <source>
        <dbReference type="EMBL" id="MEY8537962.1"/>
    </source>
</evidence>
<keyword evidence="2" id="KW-1185">Reference proteome</keyword>
<name>A0ABV4D884_9LACT</name>
<accession>A0ABV4D884</accession>
<dbReference type="EMBL" id="JBCLSQ010000012">
    <property type="protein sequence ID" value="MEY8537962.1"/>
    <property type="molecule type" value="Genomic_DNA"/>
</dbReference>
<organism evidence="1 2">
    <name type="scientific">Lactococcus muris</name>
    <dbReference type="NCBI Taxonomy" id="2941330"/>
    <lineage>
        <taxon>Bacteria</taxon>
        <taxon>Bacillati</taxon>
        <taxon>Bacillota</taxon>
        <taxon>Bacilli</taxon>
        <taxon>Lactobacillales</taxon>
        <taxon>Streptococcaceae</taxon>
        <taxon>Lactococcus</taxon>
    </lineage>
</organism>
<proteinExistence type="predicted"/>
<dbReference type="RefSeq" id="WP_369918172.1">
    <property type="nucleotide sequence ID" value="NZ_JBCLSQ010000012.1"/>
</dbReference>
<gene>
    <name evidence="1" type="ORF">AALM99_05840</name>
</gene>
<sequence>MESRLWPRFLPSNFNEAALGAGVNDVTTVTSTGSGRAFSLSLADVVRLSGSERAFPNTASRGGAGGSYWWLRTRGEGGAFPNPVWMIRDTGTFAGMFTSPGPTSNSGVRPALIIQQPSN</sequence>